<dbReference type="FunFam" id="3.20.20.70:FF:000075">
    <property type="entry name" value="Tryptophan biosynthesis protein TRP1"/>
    <property type="match status" value="1"/>
</dbReference>
<evidence type="ECO:0000313" key="12">
    <source>
        <dbReference type="EMBL" id="RUQ30302.1"/>
    </source>
</evidence>
<evidence type="ECO:0000256" key="3">
    <source>
        <dbReference type="ARBA" id="ARBA00007571"/>
    </source>
</evidence>
<organism evidence="12 13">
    <name type="scientific">Peribacillus cavernae</name>
    <dbReference type="NCBI Taxonomy" id="1674310"/>
    <lineage>
        <taxon>Bacteria</taxon>
        <taxon>Bacillati</taxon>
        <taxon>Bacillota</taxon>
        <taxon>Bacilli</taxon>
        <taxon>Bacillales</taxon>
        <taxon>Bacillaceae</taxon>
        <taxon>Peribacillus</taxon>
    </lineage>
</organism>
<dbReference type="OrthoDB" id="9786954at2"/>
<evidence type="ECO:0000259" key="11">
    <source>
        <dbReference type="Pfam" id="PF00697"/>
    </source>
</evidence>
<keyword evidence="8 10" id="KW-0057">Aromatic amino acid biosynthesis</keyword>
<keyword evidence="7 10" id="KW-0822">Tryptophan biosynthesis</keyword>
<dbReference type="Gene3D" id="3.20.20.70">
    <property type="entry name" value="Aldolase class I"/>
    <property type="match status" value="1"/>
</dbReference>
<dbReference type="PANTHER" id="PTHR42894:SF1">
    <property type="entry name" value="N-(5'-PHOSPHORIBOSYL)ANTHRANILATE ISOMERASE"/>
    <property type="match status" value="1"/>
</dbReference>
<evidence type="ECO:0000256" key="6">
    <source>
        <dbReference type="ARBA" id="ARBA00022605"/>
    </source>
</evidence>
<dbReference type="Proteomes" id="UP000267430">
    <property type="component" value="Unassembled WGS sequence"/>
</dbReference>
<evidence type="ECO:0000256" key="1">
    <source>
        <dbReference type="ARBA" id="ARBA00001164"/>
    </source>
</evidence>
<dbReference type="AlphaFoldDB" id="A0A433HPY2"/>
<reference evidence="12 13" key="1">
    <citation type="submission" date="2018-12" db="EMBL/GenBank/DDBJ databases">
        <title>Bacillus chawlae sp. nov., Bacillus glennii sp. nov., and Bacillus saganii sp. nov. Isolated from the Vehicle Assembly Building at Kennedy Space Center where the Viking Spacecraft were Assembled.</title>
        <authorList>
            <person name="Seuylemezian A."/>
            <person name="Vaishampayan P."/>
        </authorList>
    </citation>
    <scope>NUCLEOTIDE SEQUENCE [LARGE SCALE GENOMIC DNA]</scope>
    <source>
        <strain evidence="12 13">L5</strain>
    </source>
</reference>
<dbReference type="GO" id="GO:0000162">
    <property type="term" value="P:L-tryptophan biosynthetic process"/>
    <property type="evidence" value="ECO:0007669"/>
    <property type="project" value="UniProtKB-UniRule"/>
</dbReference>
<evidence type="ECO:0000313" key="13">
    <source>
        <dbReference type="Proteomes" id="UP000267430"/>
    </source>
</evidence>
<dbReference type="PANTHER" id="PTHR42894">
    <property type="entry name" value="N-(5'-PHOSPHORIBOSYL)ANTHRANILATE ISOMERASE"/>
    <property type="match status" value="1"/>
</dbReference>
<dbReference type="HAMAP" id="MF_00135">
    <property type="entry name" value="PRAI"/>
    <property type="match status" value="1"/>
</dbReference>
<dbReference type="EMBL" id="RYZZ01000007">
    <property type="protein sequence ID" value="RUQ30302.1"/>
    <property type="molecule type" value="Genomic_DNA"/>
</dbReference>
<keyword evidence="6 10" id="KW-0028">Amino-acid biosynthesis</keyword>
<dbReference type="InterPro" id="IPR044643">
    <property type="entry name" value="TrpF_fam"/>
</dbReference>
<evidence type="ECO:0000256" key="10">
    <source>
        <dbReference type="HAMAP-Rule" id="MF_00135"/>
    </source>
</evidence>
<dbReference type="EC" id="5.3.1.24" evidence="4 10"/>
<keyword evidence="13" id="KW-1185">Reference proteome</keyword>
<evidence type="ECO:0000256" key="7">
    <source>
        <dbReference type="ARBA" id="ARBA00022822"/>
    </source>
</evidence>
<name>A0A433HPY2_9BACI</name>
<accession>A0A433HPY2</accession>
<dbReference type="GO" id="GO:0004640">
    <property type="term" value="F:phosphoribosylanthranilate isomerase activity"/>
    <property type="evidence" value="ECO:0007669"/>
    <property type="project" value="UniProtKB-UniRule"/>
</dbReference>
<dbReference type="SUPFAM" id="SSF51366">
    <property type="entry name" value="Ribulose-phoshate binding barrel"/>
    <property type="match status" value="1"/>
</dbReference>
<evidence type="ECO:0000256" key="9">
    <source>
        <dbReference type="ARBA" id="ARBA00023235"/>
    </source>
</evidence>
<comment type="similarity">
    <text evidence="3 10">Belongs to the TrpF family.</text>
</comment>
<comment type="caution">
    <text evidence="12">The sequence shown here is derived from an EMBL/GenBank/DDBJ whole genome shotgun (WGS) entry which is preliminary data.</text>
</comment>
<dbReference type="InterPro" id="IPR013785">
    <property type="entry name" value="Aldolase_TIM"/>
</dbReference>
<dbReference type="InterPro" id="IPR001240">
    <property type="entry name" value="PRAI_dom"/>
</dbReference>
<evidence type="ECO:0000256" key="4">
    <source>
        <dbReference type="ARBA" id="ARBA00012572"/>
    </source>
</evidence>
<dbReference type="RefSeq" id="WP_126864324.1">
    <property type="nucleotide sequence ID" value="NZ_JAUSTX010000001.1"/>
</dbReference>
<evidence type="ECO:0000256" key="5">
    <source>
        <dbReference type="ARBA" id="ARBA00022272"/>
    </source>
</evidence>
<protein>
    <recommendedName>
        <fullName evidence="5 10">N-(5'-phosphoribosyl)anthranilate isomerase</fullName>
        <shortName evidence="10">PRAI</shortName>
        <ecNumber evidence="4 10">5.3.1.24</ecNumber>
    </recommendedName>
</protein>
<sequence>MLVKICGIMNMEAAKAAVDAGADLIGFVFAESRRRVSPEQAAEIIESVRGRVRTVGVFVNEEIKEIKRAQSIAGLDYIQLHGNESGEFIKELSFPVIKALGIGAPEDIQQLASLETDYYLLDSPKGKYQGGNGVAIDSSLLKNNRLPAGTFILAGGLTPENVGWAIKSVKPDGVDVSSGVETNGSKDIDKIYRFVQNAKNISF</sequence>
<evidence type="ECO:0000256" key="8">
    <source>
        <dbReference type="ARBA" id="ARBA00023141"/>
    </source>
</evidence>
<dbReference type="InterPro" id="IPR011060">
    <property type="entry name" value="RibuloseP-bd_barrel"/>
</dbReference>
<dbReference type="Pfam" id="PF00697">
    <property type="entry name" value="PRAI"/>
    <property type="match status" value="1"/>
</dbReference>
<dbReference type="UniPathway" id="UPA00035">
    <property type="reaction ID" value="UER00042"/>
</dbReference>
<dbReference type="CDD" id="cd00405">
    <property type="entry name" value="PRAI"/>
    <property type="match status" value="1"/>
</dbReference>
<evidence type="ECO:0000256" key="2">
    <source>
        <dbReference type="ARBA" id="ARBA00004664"/>
    </source>
</evidence>
<comment type="catalytic activity">
    <reaction evidence="1 10">
        <text>N-(5-phospho-beta-D-ribosyl)anthranilate = 1-(2-carboxyphenylamino)-1-deoxy-D-ribulose 5-phosphate</text>
        <dbReference type="Rhea" id="RHEA:21540"/>
        <dbReference type="ChEBI" id="CHEBI:18277"/>
        <dbReference type="ChEBI" id="CHEBI:58613"/>
        <dbReference type="EC" id="5.3.1.24"/>
    </reaction>
</comment>
<gene>
    <name evidence="10" type="primary">trpF</name>
    <name evidence="12" type="ORF">ELQ35_08160</name>
</gene>
<comment type="pathway">
    <text evidence="2 10">Amino-acid biosynthesis; L-tryptophan biosynthesis; L-tryptophan from chorismate: step 3/5.</text>
</comment>
<keyword evidence="9 10" id="KW-0413">Isomerase</keyword>
<feature type="domain" description="N-(5'phosphoribosyl) anthranilate isomerase (PRAI)" evidence="11">
    <location>
        <begin position="3"/>
        <end position="197"/>
    </location>
</feature>
<proteinExistence type="inferred from homology"/>